<dbReference type="InterPro" id="IPR001185">
    <property type="entry name" value="MS_channel"/>
</dbReference>
<name>A8RF25_9FIRM</name>
<comment type="subcellular location">
    <subcellularLocation>
        <location evidence="1 10">Cell membrane</location>
        <topology evidence="1 10">Multi-pass membrane protein</topology>
    </subcellularLocation>
</comment>
<dbReference type="PRINTS" id="PR01264">
    <property type="entry name" value="MECHCHANNEL"/>
</dbReference>
<evidence type="ECO:0000256" key="7">
    <source>
        <dbReference type="ARBA" id="ARBA00023065"/>
    </source>
</evidence>
<dbReference type="Proteomes" id="UP000004090">
    <property type="component" value="Unassembled WGS sequence"/>
</dbReference>
<evidence type="ECO:0000313" key="11">
    <source>
        <dbReference type="EMBL" id="EDP10119.1"/>
    </source>
</evidence>
<keyword evidence="5 10" id="KW-0812">Transmembrane</keyword>
<reference evidence="11 12" key="1">
    <citation type="submission" date="2007-09" db="EMBL/GenBank/DDBJ databases">
        <title>Draft genome sequence of Eubacterium dolichum (DSM 3991).</title>
        <authorList>
            <person name="Sudarsanam P."/>
            <person name="Ley R."/>
            <person name="Guruge J."/>
            <person name="Turnbaugh P.J."/>
            <person name="Mahowald M."/>
            <person name="Liep D."/>
            <person name="Gordon J."/>
        </authorList>
    </citation>
    <scope>NUCLEOTIDE SEQUENCE [LARGE SCALE GENOMIC DNA]</scope>
    <source>
        <strain evidence="11 12">DSM 3991</strain>
    </source>
</reference>
<protein>
    <recommendedName>
        <fullName evidence="10">Large-conductance mechanosensitive channel</fullName>
    </recommendedName>
</protein>
<dbReference type="SUPFAM" id="SSF81330">
    <property type="entry name" value="Gated mechanosensitive channel"/>
    <property type="match status" value="1"/>
</dbReference>
<dbReference type="InterPro" id="IPR037673">
    <property type="entry name" value="MSC/AndL"/>
</dbReference>
<dbReference type="PANTHER" id="PTHR30266:SF2">
    <property type="entry name" value="LARGE-CONDUCTANCE MECHANOSENSITIVE CHANNEL"/>
    <property type="match status" value="1"/>
</dbReference>
<dbReference type="InterPro" id="IPR036019">
    <property type="entry name" value="MscL_channel"/>
</dbReference>
<evidence type="ECO:0000256" key="5">
    <source>
        <dbReference type="ARBA" id="ARBA00022692"/>
    </source>
</evidence>
<dbReference type="STRING" id="428127.EUBDOL_02133"/>
<keyword evidence="9 10" id="KW-0407">Ion channel</keyword>
<evidence type="ECO:0000256" key="6">
    <source>
        <dbReference type="ARBA" id="ARBA00022989"/>
    </source>
</evidence>
<feature type="transmembrane region" description="Helical" evidence="10">
    <location>
        <begin position="93"/>
        <end position="116"/>
    </location>
</feature>
<evidence type="ECO:0000313" key="12">
    <source>
        <dbReference type="Proteomes" id="UP000004090"/>
    </source>
</evidence>
<comment type="function">
    <text evidence="10">Channel that opens in response to stretch forces in the membrane lipid bilayer. May participate in the regulation of osmotic pressure changes within the cell.</text>
</comment>
<comment type="subunit">
    <text evidence="10">Homopentamer.</text>
</comment>
<evidence type="ECO:0000256" key="2">
    <source>
        <dbReference type="ARBA" id="ARBA00007254"/>
    </source>
</evidence>
<feature type="transmembrane region" description="Helical" evidence="10">
    <location>
        <begin position="20"/>
        <end position="41"/>
    </location>
</feature>
<evidence type="ECO:0000256" key="1">
    <source>
        <dbReference type="ARBA" id="ARBA00004651"/>
    </source>
</evidence>
<dbReference type="HOGENOM" id="CLU_095787_2_3_9"/>
<comment type="similarity">
    <text evidence="2 10">Belongs to the MscL family.</text>
</comment>
<keyword evidence="7 10" id="KW-0406">Ion transport</keyword>
<dbReference type="HAMAP" id="MF_00115">
    <property type="entry name" value="MscL"/>
    <property type="match status" value="1"/>
</dbReference>
<dbReference type="eggNOG" id="COG1970">
    <property type="taxonomic scope" value="Bacteria"/>
</dbReference>
<sequence length="168" mass="18799">MLQYRGYRKEIYMKKFINEFKIFIMRGNVLDMAVGVIIGGAFQKIVTSLVNDIIMPIISVITGGINFTDWFIALDGEHYATLAMAQAAGASTLNYGTFLTEVLNFLIMAFIIFILVKTMNKLASKVHKEAEVEKEPTTKTCPFCKTEIALEATRCPHCTSQLKDNTNA</sequence>
<dbReference type="EMBL" id="ABAW02000025">
    <property type="protein sequence ID" value="EDP10119.1"/>
    <property type="molecule type" value="Genomic_DNA"/>
</dbReference>
<accession>A8RF25</accession>
<comment type="caution">
    <text evidence="11">The sequence shown here is derived from an EMBL/GenBank/DDBJ whole genome shotgun (WGS) entry which is preliminary data.</text>
</comment>
<dbReference type="Pfam" id="PF01741">
    <property type="entry name" value="MscL"/>
    <property type="match status" value="1"/>
</dbReference>
<keyword evidence="8 10" id="KW-0472">Membrane</keyword>
<keyword evidence="4 10" id="KW-1003">Cell membrane</keyword>
<dbReference type="GO" id="GO:0008381">
    <property type="term" value="F:mechanosensitive monoatomic ion channel activity"/>
    <property type="evidence" value="ECO:0007669"/>
    <property type="project" value="UniProtKB-UniRule"/>
</dbReference>
<dbReference type="AlphaFoldDB" id="A8RF25"/>
<organism evidence="11 12">
    <name type="scientific">Amedibacillus dolichus DSM 3991</name>
    <dbReference type="NCBI Taxonomy" id="428127"/>
    <lineage>
        <taxon>Bacteria</taxon>
        <taxon>Bacillati</taxon>
        <taxon>Bacillota</taxon>
        <taxon>Erysipelotrichia</taxon>
        <taxon>Erysipelotrichales</taxon>
        <taxon>Erysipelotrichaceae</taxon>
        <taxon>Amedibacillus</taxon>
    </lineage>
</organism>
<evidence type="ECO:0000256" key="8">
    <source>
        <dbReference type="ARBA" id="ARBA00023136"/>
    </source>
</evidence>
<evidence type="ECO:0000256" key="3">
    <source>
        <dbReference type="ARBA" id="ARBA00022448"/>
    </source>
</evidence>
<dbReference type="PROSITE" id="PS01327">
    <property type="entry name" value="MSCL"/>
    <property type="match status" value="1"/>
</dbReference>
<feature type="transmembrane region" description="Helical" evidence="10">
    <location>
        <begin position="53"/>
        <end position="73"/>
    </location>
</feature>
<keyword evidence="3 10" id="KW-0813">Transport</keyword>
<evidence type="ECO:0000256" key="4">
    <source>
        <dbReference type="ARBA" id="ARBA00022475"/>
    </source>
</evidence>
<dbReference type="PANTHER" id="PTHR30266">
    <property type="entry name" value="MECHANOSENSITIVE CHANNEL MSCL"/>
    <property type="match status" value="1"/>
</dbReference>
<evidence type="ECO:0000256" key="10">
    <source>
        <dbReference type="HAMAP-Rule" id="MF_00115"/>
    </source>
</evidence>
<proteinExistence type="inferred from homology"/>
<reference evidence="11 12" key="2">
    <citation type="submission" date="2007-09" db="EMBL/GenBank/DDBJ databases">
        <authorList>
            <person name="Fulton L."/>
            <person name="Clifton S."/>
            <person name="Fulton B."/>
            <person name="Xu J."/>
            <person name="Minx P."/>
            <person name="Pepin K.H."/>
            <person name="Johnson M."/>
            <person name="Thiruvilangam P."/>
            <person name="Bhonagiri V."/>
            <person name="Nash W.E."/>
            <person name="Mardis E.R."/>
            <person name="Wilson R.K."/>
        </authorList>
    </citation>
    <scope>NUCLEOTIDE SEQUENCE [LARGE SCALE GENOMIC DNA]</scope>
    <source>
        <strain evidence="11 12">DSM 3991</strain>
    </source>
</reference>
<dbReference type="NCBIfam" id="TIGR00220">
    <property type="entry name" value="mscL"/>
    <property type="match status" value="1"/>
</dbReference>
<keyword evidence="6 10" id="KW-1133">Transmembrane helix</keyword>
<dbReference type="InterPro" id="IPR019823">
    <property type="entry name" value="Mechanosensitive_channel_CS"/>
</dbReference>
<gene>
    <name evidence="10 11" type="primary">mscL</name>
    <name evidence="11" type="ORF">EUBDOL_02133</name>
</gene>
<dbReference type="GO" id="GO:0005886">
    <property type="term" value="C:plasma membrane"/>
    <property type="evidence" value="ECO:0007669"/>
    <property type="project" value="UniProtKB-SubCell"/>
</dbReference>
<evidence type="ECO:0000256" key="9">
    <source>
        <dbReference type="ARBA" id="ARBA00023303"/>
    </source>
</evidence>
<dbReference type="Gene3D" id="1.10.1200.120">
    <property type="entry name" value="Large-conductance mechanosensitive channel, MscL, domain 1"/>
    <property type="match status" value="1"/>
</dbReference>